<organism evidence="2">
    <name type="scientific">Oikopleura dioica</name>
    <name type="common">Tunicate</name>
    <dbReference type="NCBI Taxonomy" id="34765"/>
    <lineage>
        <taxon>Eukaryota</taxon>
        <taxon>Metazoa</taxon>
        <taxon>Chordata</taxon>
        <taxon>Tunicata</taxon>
        <taxon>Appendicularia</taxon>
        <taxon>Copelata</taxon>
        <taxon>Oikopleuridae</taxon>
        <taxon>Oikopleura</taxon>
    </lineage>
</organism>
<reference evidence="2" key="1">
    <citation type="journal article" date="2010" name="Science">
        <title>Plasticity of animal genome architecture unmasked by rapid evolution of a pelagic tunicate.</title>
        <authorList>
            <person name="Denoeud F."/>
            <person name="Henriet S."/>
            <person name="Mungpakdee S."/>
            <person name="Aury J.M."/>
            <person name="Da Silva C."/>
            <person name="Brinkmann H."/>
            <person name="Mikhaleva J."/>
            <person name="Olsen L.C."/>
            <person name="Jubin C."/>
            <person name="Canestro C."/>
            <person name="Bouquet J.M."/>
            <person name="Danks G."/>
            <person name="Poulain J."/>
            <person name="Campsteijn C."/>
            <person name="Adamski M."/>
            <person name="Cross I."/>
            <person name="Yadetie F."/>
            <person name="Muffato M."/>
            <person name="Louis A."/>
            <person name="Butcher S."/>
            <person name="Tsagkogeorga G."/>
            <person name="Konrad A."/>
            <person name="Singh S."/>
            <person name="Jensen M.F."/>
            <person name="Cong E.H."/>
            <person name="Eikeseth-Otteraa H."/>
            <person name="Noel B."/>
            <person name="Anthouard V."/>
            <person name="Porcel B.M."/>
            <person name="Kachouri-Lafond R."/>
            <person name="Nishino A."/>
            <person name="Ugolini M."/>
            <person name="Chourrout P."/>
            <person name="Nishida H."/>
            <person name="Aasland R."/>
            <person name="Huzurbazar S."/>
            <person name="Westhof E."/>
            <person name="Delsuc F."/>
            <person name="Lehrach H."/>
            <person name="Reinhardt R."/>
            <person name="Weissenbach J."/>
            <person name="Roy S.W."/>
            <person name="Artiguenave F."/>
            <person name="Postlethwait J.H."/>
            <person name="Manak J.R."/>
            <person name="Thompson E.M."/>
            <person name="Jaillon O."/>
            <person name="Du Pasquier L."/>
            <person name="Boudinot P."/>
            <person name="Liberles D.A."/>
            <person name="Volff J.N."/>
            <person name="Philippe H."/>
            <person name="Lenhard B."/>
            <person name="Roest Crollius H."/>
            <person name="Wincker P."/>
            <person name="Chourrout D."/>
        </authorList>
    </citation>
    <scope>NUCLEOTIDE SEQUENCE [LARGE SCALE GENOMIC DNA]</scope>
</reference>
<feature type="compositionally biased region" description="Acidic residues" evidence="1">
    <location>
        <begin position="331"/>
        <end position="345"/>
    </location>
</feature>
<dbReference type="Proteomes" id="UP000001307">
    <property type="component" value="Unassembled WGS sequence"/>
</dbReference>
<protein>
    <submittedName>
        <fullName evidence="2">Uncharacterized protein</fullName>
    </submittedName>
</protein>
<dbReference type="EMBL" id="FN653015">
    <property type="protein sequence ID" value="CBY20114.1"/>
    <property type="molecule type" value="Genomic_DNA"/>
</dbReference>
<dbReference type="AlphaFoldDB" id="E4WQI2"/>
<feature type="compositionally biased region" description="Polar residues" evidence="1">
    <location>
        <begin position="349"/>
        <end position="358"/>
    </location>
</feature>
<gene>
    <name evidence="2" type="ORF">GSOID_T00000097001</name>
</gene>
<evidence type="ECO:0000256" key="1">
    <source>
        <dbReference type="SAM" id="MobiDB-lite"/>
    </source>
</evidence>
<feature type="region of interest" description="Disordered" evidence="1">
    <location>
        <begin position="36"/>
        <end position="70"/>
    </location>
</feature>
<evidence type="ECO:0000313" key="3">
    <source>
        <dbReference type="Proteomes" id="UP000001307"/>
    </source>
</evidence>
<dbReference type="InParanoid" id="E4WQI2"/>
<name>E4WQI2_OIKDI</name>
<accession>E4WQI2</accession>
<feature type="region of interest" description="Disordered" evidence="1">
    <location>
        <begin position="331"/>
        <end position="358"/>
    </location>
</feature>
<sequence length="375" mass="42569">MKRTTKAKAAPVKKQKQVPFEELSLSDAEGAVNTCISETLKQSEPYEPESPAMEPFPRRGQTSAKELDDNGQNMKEDIEKLTKRLRLLEHKFKKGHALSEFVVPNEVVAKADKVSEKTQRFQTLAGLTVAEVVACQDVFAELLALNFGQNLATLYRFLRRPILLEFKHLSRAEKNIKQVQEDQPILLELKAVSDLLHEANNERGSPGNWALSFKEGTKIVAETAYKRIFVHIRDIVANPHANDVSRHYVTAQMKALQRELAFLFGDGTLGVTRVSDWLQHESTMGDKFTRQRAFKEIRLLFPYRKETHGRIYQFFLLPELDQALDDGLTEWDEEGQVDPDPESDEDLRPSTSASTKNSLRALYGNFSLPESLSDP</sequence>
<evidence type="ECO:0000313" key="2">
    <source>
        <dbReference type="EMBL" id="CBY20114.1"/>
    </source>
</evidence>
<proteinExistence type="predicted"/>
<keyword evidence="3" id="KW-1185">Reference proteome</keyword>